<dbReference type="EMBL" id="DWUW01000131">
    <property type="protein sequence ID" value="HJD31208.1"/>
    <property type="molecule type" value="Genomic_DNA"/>
</dbReference>
<accession>A0A9D2QWZ0</accession>
<dbReference type="AlphaFoldDB" id="A0A9D2QWZ0"/>
<reference evidence="2" key="1">
    <citation type="journal article" date="2021" name="PeerJ">
        <title>Extensive microbial diversity within the chicken gut microbiome revealed by metagenomics and culture.</title>
        <authorList>
            <person name="Gilroy R."/>
            <person name="Ravi A."/>
            <person name="Getino M."/>
            <person name="Pursley I."/>
            <person name="Horton D.L."/>
            <person name="Alikhan N.F."/>
            <person name="Baker D."/>
            <person name="Gharbi K."/>
            <person name="Hall N."/>
            <person name="Watson M."/>
            <person name="Adriaenssens E.M."/>
            <person name="Foster-Nyarko E."/>
            <person name="Jarju S."/>
            <person name="Secka A."/>
            <person name="Antonio M."/>
            <person name="Oren A."/>
            <person name="Chaudhuri R.R."/>
            <person name="La Ragione R."/>
            <person name="Hildebrand F."/>
            <person name="Pallen M.J."/>
        </authorList>
    </citation>
    <scope>NUCLEOTIDE SEQUENCE</scope>
    <source>
        <strain evidence="2">ChiHjej8B7-25341</strain>
    </source>
</reference>
<keyword evidence="1" id="KW-0472">Membrane</keyword>
<keyword evidence="1" id="KW-1133">Transmembrane helix</keyword>
<evidence type="ECO:0000256" key="1">
    <source>
        <dbReference type="SAM" id="Phobius"/>
    </source>
</evidence>
<evidence type="ECO:0000313" key="2">
    <source>
        <dbReference type="EMBL" id="HJD31208.1"/>
    </source>
</evidence>
<dbReference type="GO" id="GO:0016787">
    <property type="term" value="F:hydrolase activity"/>
    <property type="evidence" value="ECO:0007669"/>
    <property type="project" value="UniProtKB-KW"/>
</dbReference>
<organism evidence="2 3">
    <name type="scientific">Candidatus Eisenbergiella stercorigallinarum</name>
    <dbReference type="NCBI Taxonomy" id="2838557"/>
    <lineage>
        <taxon>Bacteria</taxon>
        <taxon>Bacillati</taxon>
        <taxon>Bacillota</taxon>
        <taxon>Clostridia</taxon>
        <taxon>Lachnospirales</taxon>
        <taxon>Lachnospiraceae</taxon>
        <taxon>Eisenbergiella</taxon>
    </lineage>
</organism>
<keyword evidence="2" id="KW-0378">Hydrolase</keyword>
<proteinExistence type="predicted"/>
<protein>
    <submittedName>
        <fullName evidence="2">SGNH/GDSL hydrolase family protein</fullName>
    </submittedName>
</protein>
<gene>
    <name evidence="2" type="ORF">H9912_04610</name>
</gene>
<evidence type="ECO:0000313" key="3">
    <source>
        <dbReference type="Proteomes" id="UP000823851"/>
    </source>
</evidence>
<comment type="caution">
    <text evidence="2">The sequence shown here is derived from an EMBL/GenBank/DDBJ whole genome shotgun (WGS) entry which is preliminary data.</text>
</comment>
<reference evidence="2" key="2">
    <citation type="submission" date="2021-04" db="EMBL/GenBank/DDBJ databases">
        <authorList>
            <person name="Gilroy R."/>
        </authorList>
    </citation>
    <scope>NUCLEOTIDE SEQUENCE</scope>
    <source>
        <strain evidence="2">ChiHjej8B7-25341</strain>
    </source>
</reference>
<name>A0A9D2QWZ0_9FIRM</name>
<feature type="transmembrane region" description="Helical" evidence="1">
    <location>
        <begin position="6"/>
        <end position="27"/>
    </location>
</feature>
<keyword evidence="1" id="KW-0812">Transmembrane</keyword>
<sequence>MTKKQLFQAVIFIAGFFLVLIHLTYCLRTNGSVKDRFVGFYAEPENTIDVIMIGSSPVFPYYAAPKLWGDYGITAYPLSTNLQRPKAAMHLIREAEKTQDPELYIFEMRMYLAADEDLTQNMAYTRGVTDNMKYSLNRIRTINDMVDEDGPEKRYTFYFDIFKYHSNWKTLVLPSQLATFRYEKKDPLKGHVINDEVGPSQIADYSGVTRRQAIPADEEAVLLELLDWLKENGKDALFIVSPYTMTEERQAQYNYISDLIEPYGYPFLNLNDHYEEIGIDFETDFYDYGGHANAFGAEKTTAFLGNYLNEHYSLPDKRGQEGYEDWDKAWERWQAQTQEAQETILERIEKKDFKILEEE</sequence>
<dbReference type="Proteomes" id="UP000823851">
    <property type="component" value="Unassembled WGS sequence"/>
</dbReference>